<dbReference type="InterPro" id="IPR058008">
    <property type="entry name" value="Gp26_C"/>
</dbReference>
<organism evidence="5">
    <name type="scientific">Xenorhabdus bovienii str. feltiae Moldova</name>
    <dbReference type="NCBI Taxonomy" id="1398200"/>
    <lineage>
        <taxon>Bacteria</taxon>
        <taxon>Pseudomonadati</taxon>
        <taxon>Pseudomonadota</taxon>
        <taxon>Gammaproteobacteria</taxon>
        <taxon>Enterobacterales</taxon>
        <taxon>Morganellaceae</taxon>
        <taxon>Xenorhabdus</taxon>
    </lineage>
</organism>
<evidence type="ECO:0000256" key="3">
    <source>
        <dbReference type="SAM" id="MobiDB-lite"/>
    </source>
</evidence>
<dbReference type="EMBL" id="CBSV010000170">
    <property type="protein sequence ID" value="CDH02182.1"/>
    <property type="molecule type" value="Genomic_DNA"/>
</dbReference>
<dbReference type="AlphaFoldDB" id="A0A077NJ97"/>
<feature type="domain" description="Phage tail protein C-terminal" evidence="4">
    <location>
        <begin position="273"/>
        <end position="400"/>
    </location>
</feature>
<comment type="caution">
    <text evidence="5">The sequence shown here is derived from an EMBL/GenBank/DDBJ whole genome shotgun (WGS) entry which is preliminary data.</text>
</comment>
<dbReference type="RefSeq" id="WP_071827818.1">
    <property type="nucleotide sequence ID" value="NZ_CAWLWD010000211.1"/>
</dbReference>
<dbReference type="Pfam" id="PF03406">
    <property type="entry name" value="Phage_fiber_2"/>
    <property type="match status" value="1"/>
</dbReference>
<dbReference type="Pfam" id="PF25670">
    <property type="entry name" value="Phage_tail_C_2"/>
    <property type="match status" value="1"/>
</dbReference>
<dbReference type="Proteomes" id="UP000028487">
    <property type="component" value="Unassembled WGS sequence"/>
</dbReference>
<keyword evidence="2" id="KW-0945">Host-virus interaction</keyword>
<accession>A0A077NJ97</accession>
<dbReference type="PANTHER" id="PTHR35191">
    <property type="entry name" value="PROPHAGE SIDE TAIL FIBER PROTEIN HOMOLOG STFQ-RELATED"/>
    <property type="match status" value="1"/>
</dbReference>
<evidence type="ECO:0000313" key="5">
    <source>
        <dbReference type="EMBL" id="CDH02182.1"/>
    </source>
</evidence>
<evidence type="ECO:0000256" key="1">
    <source>
        <dbReference type="ARBA" id="ARBA00004328"/>
    </source>
</evidence>
<evidence type="ECO:0000256" key="2">
    <source>
        <dbReference type="ARBA" id="ARBA00022581"/>
    </source>
</evidence>
<dbReference type="HOGENOM" id="CLU_787432_0_0_6"/>
<dbReference type="GO" id="GO:0046718">
    <property type="term" value="P:symbiont entry into host cell"/>
    <property type="evidence" value="ECO:0007669"/>
    <property type="project" value="InterPro"/>
</dbReference>
<evidence type="ECO:0000259" key="4">
    <source>
        <dbReference type="Pfam" id="PF25670"/>
    </source>
</evidence>
<dbReference type="InterPro" id="IPR005068">
    <property type="entry name" value="Phage_lambda_Stf-r2"/>
</dbReference>
<protein>
    <recommendedName>
        <fullName evidence="4">Phage tail protein C-terminal domain-containing protein</fullName>
    </recommendedName>
</protein>
<dbReference type="InterPro" id="IPR051934">
    <property type="entry name" value="Phage_Tail_Fiber_Structural"/>
</dbReference>
<dbReference type="PANTHER" id="PTHR35191:SF1">
    <property type="entry name" value="PROPHAGE SIDE TAIL FIBER PROTEIN HOMOLOG STFQ-RELATED"/>
    <property type="match status" value="1"/>
</dbReference>
<dbReference type="GO" id="GO:0019062">
    <property type="term" value="P:virion attachment to host cell"/>
    <property type="evidence" value="ECO:0007669"/>
    <property type="project" value="InterPro"/>
</dbReference>
<comment type="subcellular location">
    <subcellularLocation>
        <location evidence="1">Virion</location>
    </subcellularLocation>
</comment>
<name>A0A077NJ97_XENBV</name>
<sequence length="425" mass="46350">MQDKKPDTITLDEDNLVVVPTPKYVKDSIEEHAQSRNHPNATLEDKGFVILSNDVGSDSETNAATPKAVKAAYDLANTANRNADTRLAKDQNGADIPNKEEFVKNIGLAGTVELAKNAVSANGGNYPGYFRFKQVETLPTEHNAVMLVSSEHRPTNSQVAFIGYGWYNNYVHTGIVRGGGTDTAGYAIDINGLRLLTIANWGLTLGCEIFVNGGDYGGVSSVRSSGNFWKIEGAPDSETTLLNFIDRNPDRSNRSVQSLPKGFGTIMSTSQYYADKTGVVRKYSPTILIHPDGQFETNDESEGATVQRLSEGVYLIKNVLGFNADGAMSSIEIPQCQNKLPLIWVNHEILPDGTIKLMTYHREHPNVPAFARNEREGYSDGDLIDIPSGRFVSVRVQIPATEDDTKVTPVSPAEDQTPIPVSDSK</sequence>
<gene>
    <name evidence="5" type="ORF">XBFM1_2510037</name>
</gene>
<proteinExistence type="predicted"/>
<feature type="region of interest" description="Disordered" evidence="3">
    <location>
        <begin position="402"/>
        <end position="425"/>
    </location>
</feature>
<reference evidence="5" key="1">
    <citation type="submission" date="2013-07" db="EMBL/GenBank/DDBJ databases">
        <title>Sub-species coevolution in mutualistic symbiosis.</title>
        <authorList>
            <person name="Murfin K."/>
            <person name="Klassen J."/>
            <person name="Lee M."/>
            <person name="Forst S."/>
            <person name="Stock P."/>
            <person name="Goodrich-Blair H."/>
        </authorList>
    </citation>
    <scope>NUCLEOTIDE SEQUENCE [LARGE SCALE GENOMIC DNA]</scope>
    <source>
        <strain evidence="5">Feltiae Moldova</strain>
    </source>
</reference>